<organism evidence="1 2">
    <name type="scientific">Rubritalea profundi</name>
    <dbReference type="NCBI Taxonomy" id="1658618"/>
    <lineage>
        <taxon>Bacteria</taxon>
        <taxon>Pseudomonadati</taxon>
        <taxon>Verrucomicrobiota</taxon>
        <taxon>Verrucomicrobiia</taxon>
        <taxon>Verrucomicrobiales</taxon>
        <taxon>Rubritaleaceae</taxon>
        <taxon>Rubritalea</taxon>
    </lineage>
</organism>
<sequence length="69" mass="7405">MKHQPEVIFFMADGACGACGAFFEKISKRVAQNLKCINTSLTIANDSLAPDAMNSLADFTGDQFMVGKS</sequence>
<name>A0A2S7TX48_9BACT</name>
<proteinExistence type="predicted"/>
<dbReference type="AlphaFoldDB" id="A0A2S7TX48"/>
<dbReference type="EMBL" id="MQWA01000001">
    <property type="protein sequence ID" value="PQJ27298.1"/>
    <property type="molecule type" value="Genomic_DNA"/>
</dbReference>
<comment type="caution">
    <text evidence="1">The sequence shown here is derived from an EMBL/GenBank/DDBJ whole genome shotgun (WGS) entry which is preliminary data.</text>
</comment>
<gene>
    <name evidence="1" type="ORF">BSZ32_01510</name>
</gene>
<protein>
    <submittedName>
        <fullName evidence="1">Uncharacterized protein</fullName>
    </submittedName>
</protein>
<keyword evidence="2" id="KW-1185">Reference proteome</keyword>
<accession>A0A2S7TX48</accession>
<evidence type="ECO:0000313" key="1">
    <source>
        <dbReference type="EMBL" id="PQJ27298.1"/>
    </source>
</evidence>
<dbReference type="Proteomes" id="UP000239907">
    <property type="component" value="Unassembled WGS sequence"/>
</dbReference>
<reference evidence="1 2" key="1">
    <citation type="submission" date="2016-12" db="EMBL/GenBank/DDBJ databases">
        <title>Study of bacterial adaptation to deep sea.</title>
        <authorList>
            <person name="Song J."/>
            <person name="Yoshizawa S."/>
            <person name="Kogure K."/>
        </authorList>
    </citation>
    <scope>NUCLEOTIDE SEQUENCE [LARGE SCALE GENOMIC DNA]</scope>
    <source>
        <strain evidence="1 2">SAORIC-165</strain>
    </source>
</reference>
<evidence type="ECO:0000313" key="2">
    <source>
        <dbReference type="Proteomes" id="UP000239907"/>
    </source>
</evidence>